<evidence type="ECO:0000313" key="1">
    <source>
        <dbReference type="EMBL" id="GBN20747.1"/>
    </source>
</evidence>
<protein>
    <submittedName>
        <fullName evidence="1">Uncharacterized protein</fullName>
    </submittedName>
</protein>
<evidence type="ECO:0000313" key="2">
    <source>
        <dbReference type="Proteomes" id="UP000499080"/>
    </source>
</evidence>
<reference evidence="1 2" key="1">
    <citation type="journal article" date="2019" name="Sci. Rep.">
        <title>Orb-weaving spider Araneus ventricosus genome elucidates the spidroin gene catalogue.</title>
        <authorList>
            <person name="Kono N."/>
            <person name="Nakamura H."/>
            <person name="Ohtoshi R."/>
            <person name="Moran D.A.P."/>
            <person name="Shinohara A."/>
            <person name="Yoshida Y."/>
            <person name="Fujiwara M."/>
            <person name="Mori M."/>
            <person name="Tomita M."/>
            <person name="Arakawa K."/>
        </authorList>
    </citation>
    <scope>NUCLEOTIDE SEQUENCE [LARGE SCALE GENOMIC DNA]</scope>
</reference>
<proteinExistence type="predicted"/>
<name>A0A4Y2M527_ARAVE</name>
<dbReference type="EMBL" id="BGPR01006655">
    <property type="protein sequence ID" value="GBN20747.1"/>
    <property type="molecule type" value="Genomic_DNA"/>
</dbReference>
<gene>
    <name evidence="1" type="ORF">AVEN_113901_1</name>
</gene>
<dbReference type="Proteomes" id="UP000499080">
    <property type="component" value="Unassembled WGS sequence"/>
</dbReference>
<accession>A0A4Y2M527</accession>
<keyword evidence="2" id="KW-1185">Reference proteome</keyword>
<organism evidence="1 2">
    <name type="scientific">Araneus ventricosus</name>
    <name type="common">Orbweaver spider</name>
    <name type="synonym">Epeira ventricosa</name>
    <dbReference type="NCBI Taxonomy" id="182803"/>
    <lineage>
        <taxon>Eukaryota</taxon>
        <taxon>Metazoa</taxon>
        <taxon>Ecdysozoa</taxon>
        <taxon>Arthropoda</taxon>
        <taxon>Chelicerata</taxon>
        <taxon>Arachnida</taxon>
        <taxon>Araneae</taxon>
        <taxon>Araneomorphae</taxon>
        <taxon>Entelegynae</taxon>
        <taxon>Araneoidea</taxon>
        <taxon>Araneidae</taxon>
        <taxon>Araneus</taxon>
    </lineage>
</organism>
<dbReference type="AlphaFoldDB" id="A0A4Y2M527"/>
<sequence>MALISIVYRLSNRRVVSSRVSVLRNQTNAIHPASSSSPCSRQLHSLTSLAMAAPSTGTRLRLVAHNTDVNRLSELQSRTLAKGRPLGSRRRLLIVLVWKDIPREKIRAKTDPESDPRRTVWKQVVLCCRGGQKETRNMRGSAPCLDGAIFYPRRNVDSPQVVLGRASEAYKNNRGRGGVDGSIFLEHPGFRNDSRCNISSTEAGVITDHGPTHPEGVLSGRGDFLEISASAPKYHGFETRFRGRSSGKRAWYTLNPKRPPGSLERGRRLKYRPHHLTGRDG</sequence>
<comment type="caution">
    <text evidence="1">The sequence shown here is derived from an EMBL/GenBank/DDBJ whole genome shotgun (WGS) entry which is preliminary data.</text>
</comment>